<dbReference type="PATRIC" id="fig|1437824.5.peg.1837"/>
<dbReference type="STRING" id="1437824.BN940_09296"/>
<accession>W8X972</accession>
<evidence type="ECO:0000256" key="1">
    <source>
        <dbReference type="SAM" id="Phobius"/>
    </source>
</evidence>
<feature type="transmembrane region" description="Helical" evidence="1">
    <location>
        <begin position="111"/>
        <end position="135"/>
    </location>
</feature>
<dbReference type="PANTHER" id="PTHR37814">
    <property type="entry name" value="CONSERVED MEMBRANE PROTEIN"/>
    <property type="match status" value="1"/>
</dbReference>
<evidence type="ECO:0000313" key="3">
    <source>
        <dbReference type="Proteomes" id="UP000019805"/>
    </source>
</evidence>
<feature type="transmembrane region" description="Helical" evidence="1">
    <location>
        <begin position="329"/>
        <end position="352"/>
    </location>
</feature>
<proteinExistence type="predicted"/>
<dbReference type="HOGENOM" id="CLU_043930_0_0_4"/>
<feature type="transmembrane region" description="Helical" evidence="1">
    <location>
        <begin position="170"/>
        <end position="192"/>
    </location>
</feature>
<feature type="transmembrane region" description="Helical" evidence="1">
    <location>
        <begin position="212"/>
        <end position="236"/>
    </location>
</feature>
<reference evidence="2 3" key="1">
    <citation type="journal article" date="2014" name="BMC Microbiol.">
        <title>The oxygen-independent metabolism of cyclic monoterpenes in Castellaniella defragrans 65Phen.</title>
        <authorList>
            <person name="Petasch J."/>
            <person name="Disch E.M."/>
            <person name="Markert S."/>
            <person name="Becher D."/>
            <person name="Schweder T."/>
            <person name="Huttel B."/>
            <person name="Reinhardt R."/>
            <person name="Harder J."/>
        </authorList>
    </citation>
    <scope>NUCLEOTIDE SEQUENCE [LARGE SCALE GENOMIC DNA]</scope>
    <source>
        <strain evidence="2">65Phen</strain>
    </source>
</reference>
<dbReference type="InterPro" id="IPR038728">
    <property type="entry name" value="YkvI-like"/>
</dbReference>
<gene>
    <name evidence="2" type="ORF">BN940_09296</name>
</gene>
<keyword evidence="1" id="KW-0472">Membrane</keyword>
<dbReference type="EMBL" id="HG916765">
    <property type="protein sequence ID" value="CDM24320.1"/>
    <property type="molecule type" value="Genomic_DNA"/>
</dbReference>
<feature type="transmembrane region" description="Helical" evidence="1">
    <location>
        <begin position="293"/>
        <end position="317"/>
    </location>
</feature>
<dbReference type="eggNOG" id="COG3949">
    <property type="taxonomic scope" value="Bacteria"/>
</dbReference>
<keyword evidence="1" id="KW-1133">Transmembrane helix</keyword>
<keyword evidence="3" id="KW-1185">Reference proteome</keyword>
<dbReference type="KEGG" id="cdn:BN940_09296"/>
<name>W8X972_CASD6</name>
<dbReference type="PANTHER" id="PTHR37814:SF1">
    <property type="entry name" value="MEMBRANE PROTEIN"/>
    <property type="match status" value="1"/>
</dbReference>
<evidence type="ECO:0000313" key="2">
    <source>
        <dbReference type="EMBL" id="CDM24320.1"/>
    </source>
</evidence>
<feature type="transmembrane region" description="Helical" evidence="1">
    <location>
        <begin position="358"/>
        <end position="377"/>
    </location>
</feature>
<dbReference type="Proteomes" id="UP000019805">
    <property type="component" value="Chromosome"/>
</dbReference>
<dbReference type="AlphaFoldDB" id="W8X972"/>
<protein>
    <submittedName>
        <fullName evidence="2">Membrane protein, putative</fullName>
    </submittedName>
</protein>
<feature type="transmembrane region" description="Helical" evidence="1">
    <location>
        <begin position="36"/>
        <end position="55"/>
    </location>
</feature>
<organism evidence="2 3">
    <name type="scientific">Castellaniella defragrans (strain DSM 12143 / CCUG 39792 / 65Phen)</name>
    <name type="common">Alcaligenes defragrans</name>
    <dbReference type="NCBI Taxonomy" id="1437824"/>
    <lineage>
        <taxon>Bacteria</taxon>
        <taxon>Pseudomonadati</taxon>
        <taxon>Pseudomonadota</taxon>
        <taxon>Betaproteobacteria</taxon>
        <taxon>Burkholderiales</taxon>
        <taxon>Alcaligenaceae</taxon>
        <taxon>Castellaniella</taxon>
    </lineage>
</organism>
<feature type="transmembrane region" description="Helical" evidence="1">
    <location>
        <begin position="248"/>
        <end position="273"/>
    </location>
</feature>
<feature type="transmembrane region" description="Helical" evidence="1">
    <location>
        <begin position="61"/>
        <end position="90"/>
    </location>
</feature>
<keyword evidence="1" id="KW-0812">Transmembrane</keyword>
<sequence length="388" mass="40502">MPRAPGARASGAPIHSIITGITRPSGDKGMDSFKDVCRIAGAFVGVIIGAGFASGQEILQFFASFGAIGLVGCVVSGVLFALLSMAFSTMGQRLAADSHKEVVNAMLGRHLGLVFDVLITFFLFAITVVMLAGAGSLLNQWLGIPEVWGSVLATVATILIVCLDIRSVIAFIGAVTPFLMFMTVVVAGYVLMTPHAGHEALAAAAQTQPRGAGQWLVAALLYVSYNIVAGMPFLVIMGGQARSRATALWGGVLGGLLLGVLILLIAVAMYLRMDTIGGMPMPMLSIATQISPWLGHLMSLVIFGMILNTAVGMLYAFMARIVPADSGRFRVGTVAAGVLALAGSFVGFIQLVGIVYPIYGYIGFVLMALAFVGWLRVARRGDGAASRA</sequence>
<feature type="transmembrane region" description="Helical" evidence="1">
    <location>
        <begin position="147"/>
        <end position="163"/>
    </location>
</feature>